<dbReference type="AlphaFoldDB" id="A0A430G4Z1"/>
<evidence type="ECO:0000313" key="3">
    <source>
        <dbReference type="Proteomes" id="UP000287746"/>
    </source>
</evidence>
<dbReference type="GO" id="GO:0050427">
    <property type="term" value="P:3'-phosphoadenosine 5'-phosphosulfate metabolic process"/>
    <property type="evidence" value="ECO:0007669"/>
    <property type="project" value="TreeGrafter"/>
</dbReference>
<dbReference type="RefSeq" id="WP_277600406.1">
    <property type="nucleotide sequence ID" value="NZ_QQYZ01000006.1"/>
</dbReference>
<dbReference type="GO" id="GO:0046872">
    <property type="term" value="F:metal ion binding"/>
    <property type="evidence" value="ECO:0007669"/>
    <property type="project" value="UniProtKB-KW"/>
</dbReference>
<dbReference type="PANTHER" id="PTHR43028">
    <property type="entry name" value="3'(2'),5'-BISPHOSPHATE NUCLEOTIDASE 1"/>
    <property type="match status" value="1"/>
</dbReference>
<reference evidence="2 3" key="1">
    <citation type="submission" date="2018-07" db="EMBL/GenBank/DDBJ databases">
        <title>Genomic and Epidemiologic Investigation of an Indolent Hospital Outbreak.</title>
        <authorList>
            <person name="Johnson R.C."/>
            <person name="Deming C."/>
            <person name="Conlan S."/>
            <person name="Zellmer C.J."/>
            <person name="Michelin A.V."/>
            <person name="Lee-Lin S."/>
            <person name="Thomas P.J."/>
            <person name="Park M."/>
            <person name="Weingarten R.A."/>
            <person name="Less J."/>
            <person name="Dekker J.P."/>
            <person name="Frank K.M."/>
            <person name="Musser K.A."/>
            <person name="Mcquiston J.R."/>
            <person name="Henderson D.K."/>
            <person name="Lau A.F."/>
            <person name="Palmore T.N."/>
            <person name="Segre J.A."/>
        </authorList>
    </citation>
    <scope>NUCLEOTIDE SEQUENCE [LARGE SCALE GENOMIC DNA]</scope>
    <source>
        <strain evidence="2 3">SK-CDC1_0717</strain>
    </source>
</reference>
<comment type="cofactor">
    <cofactor evidence="1">
        <name>Mg(2+)</name>
        <dbReference type="ChEBI" id="CHEBI:18420"/>
    </cofactor>
</comment>
<evidence type="ECO:0000256" key="1">
    <source>
        <dbReference type="PIRSR" id="PIRSR600760-2"/>
    </source>
</evidence>
<protein>
    <submittedName>
        <fullName evidence="2">3'(2'),5'-bisphosphate nucleotidase CysQ</fullName>
    </submittedName>
</protein>
<dbReference type="GO" id="GO:0008441">
    <property type="term" value="F:3'(2'),5'-bisphosphate nucleotidase activity"/>
    <property type="evidence" value="ECO:0007669"/>
    <property type="project" value="TreeGrafter"/>
</dbReference>
<dbReference type="GO" id="GO:0000103">
    <property type="term" value="P:sulfate assimilation"/>
    <property type="evidence" value="ECO:0007669"/>
    <property type="project" value="TreeGrafter"/>
</dbReference>
<feature type="non-terminal residue" evidence="2">
    <location>
        <position position="1"/>
    </location>
</feature>
<dbReference type="InterPro" id="IPR000760">
    <property type="entry name" value="Inositol_monophosphatase-like"/>
</dbReference>
<feature type="binding site" evidence="1">
    <location>
        <position position="48"/>
    </location>
    <ligand>
        <name>Mg(2+)</name>
        <dbReference type="ChEBI" id="CHEBI:18420"/>
        <label>1</label>
        <note>catalytic</note>
    </ligand>
</feature>
<accession>A0A430G4Z1</accession>
<dbReference type="InterPro" id="IPR050725">
    <property type="entry name" value="CysQ/Inositol_MonoPase"/>
</dbReference>
<organism evidence="2 3">
    <name type="scientific">Sphingomonas koreensis</name>
    <dbReference type="NCBI Taxonomy" id="93064"/>
    <lineage>
        <taxon>Bacteria</taxon>
        <taxon>Pseudomonadati</taxon>
        <taxon>Pseudomonadota</taxon>
        <taxon>Alphaproteobacteria</taxon>
        <taxon>Sphingomonadales</taxon>
        <taxon>Sphingomonadaceae</taxon>
        <taxon>Sphingomonas</taxon>
    </lineage>
</organism>
<proteinExistence type="predicted"/>
<keyword evidence="1" id="KW-0460">Magnesium</keyword>
<keyword evidence="1" id="KW-0479">Metal-binding</keyword>
<dbReference type="PANTHER" id="PTHR43028:SF5">
    <property type="entry name" value="3'(2'),5'-BISPHOSPHATE NUCLEOTIDASE 1"/>
    <property type="match status" value="1"/>
</dbReference>
<evidence type="ECO:0000313" key="2">
    <source>
        <dbReference type="EMBL" id="RSY87011.1"/>
    </source>
</evidence>
<dbReference type="EMBL" id="QQYZ01000006">
    <property type="protein sequence ID" value="RSY87011.1"/>
    <property type="molecule type" value="Genomic_DNA"/>
</dbReference>
<dbReference type="SUPFAM" id="SSF56655">
    <property type="entry name" value="Carbohydrate phosphatase"/>
    <property type="match status" value="1"/>
</dbReference>
<dbReference type="Gene3D" id="3.40.190.80">
    <property type="match status" value="1"/>
</dbReference>
<comment type="caution">
    <text evidence="2">The sequence shown here is derived from an EMBL/GenBank/DDBJ whole genome shotgun (WGS) entry which is preliminary data.</text>
</comment>
<gene>
    <name evidence="2" type="ORF">DAH66_09160</name>
</gene>
<dbReference type="Pfam" id="PF00459">
    <property type="entry name" value="Inositol_P"/>
    <property type="match status" value="1"/>
</dbReference>
<dbReference type="Proteomes" id="UP000287746">
    <property type="component" value="Unassembled WGS sequence"/>
</dbReference>
<sequence length="103" mass="10646">RPSQLCAAVSQALDAPTLGMGSAGAKAMAVVLGEAEIYLHSGGQHQWDNCAPVAVALAAGLHASRIDGSPLVYNQPGSSMPDLLICRRELADSVLDQVAKCDF</sequence>
<name>A0A430G4Z1_9SPHN</name>